<evidence type="ECO:0000313" key="4">
    <source>
        <dbReference type="Proteomes" id="UP000801492"/>
    </source>
</evidence>
<reference evidence="3" key="1">
    <citation type="submission" date="2019-08" db="EMBL/GenBank/DDBJ databases">
        <title>The genome of the North American firefly Photinus pyralis.</title>
        <authorList>
            <consortium name="Photinus pyralis genome working group"/>
            <person name="Fallon T.R."/>
            <person name="Sander Lower S.E."/>
            <person name="Weng J.-K."/>
        </authorList>
    </citation>
    <scope>NUCLEOTIDE SEQUENCE</scope>
    <source>
        <strain evidence="3">TRF0915ILg1</strain>
        <tissue evidence="3">Whole body</tissue>
    </source>
</reference>
<feature type="region of interest" description="Disordered" evidence="1">
    <location>
        <begin position="1"/>
        <end position="30"/>
    </location>
</feature>
<dbReference type="EMBL" id="VTPC01001911">
    <property type="protein sequence ID" value="KAF2900998.1"/>
    <property type="molecule type" value="Genomic_DNA"/>
</dbReference>
<dbReference type="InterPro" id="IPR025724">
    <property type="entry name" value="GAG-pre-integrase_dom"/>
</dbReference>
<organism evidence="3 4">
    <name type="scientific">Ignelater luminosus</name>
    <name type="common">Cucubano</name>
    <name type="synonym">Pyrophorus luminosus</name>
    <dbReference type="NCBI Taxonomy" id="2038154"/>
    <lineage>
        <taxon>Eukaryota</taxon>
        <taxon>Metazoa</taxon>
        <taxon>Ecdysozoa</taxon>
        <taxon>Arthropoda</taxon>
        <taxon>Hexapoda</taxon>
        <taxon>Insecta</taxon>
        <taxon>Pterygota</taxon>
        <taxon>Neoptera</taxon>
        <taxon>Endopterygota</taxon>
        <taxon>Coleoptera</taxon>
        <taxon>Polyphaga</taxon>
        <taxon>Elateriformia</taxon>
        <taxon>Elateroidea</taxon>
        <taxon>Elateridae</taxon>
        <taxon>Agrypninae</taxon>
        <taxon>Pyrophorini</taxon>
        <taxon>Ignelater</taxon>
    </lineage>
</organism>
<evidence type="ECO:0000313" key="3">
    <source>
        <dbReference type="EMBL" id="KAF2900998.1"/>
    </source>
</evidence>
<feature type="compositionally biased region" description="Low complexity" evidence="1">
    <location>
        <begin position="1"/>
        <end position="24"/>
    </location>
</feature>
<dbReference type="OrthoDB" id="6783930at2759"/>
<gene>
    <name evidence="3" type="ORF">ILUMI_05188</name>
</gene>
<keyword evidence="4" id="KW-1185">Reference proteome</keyword>
<feature type="domain" description="GAG-pre-integrase" evidence="2">
    <location>
        <begin position="383"/>
        <end position="452"/>
    </location>
</feature>
<dbReference type="Pfam" id="PF13976">
    <property type="entry name" value="gag_pre-integrs"/>
    <property type="match status" value="1"/>
</dbReference>
<evidence type="ECO:0000256" key="1">
    <source>
        <dbReference type="SAM" id="MobiDB-lite"/>
    </source>
</evidence>
<comment type="caution">
    <text evidence="3">The sequence shown here is derived from an EMBL/GenBank/DDBJ whole genome shotgun (WGS) entry which is preliminary data.</text>
</comment>
<proteinExistence type="predicted"/>
<evidence type="ECO:0000259" key="2">
    <source>
        <dbReference type="Pfam" id="PF13976"/>
    </source>
</evidence>
<protein>
    <recommendedName>
        <fullName evidence="2">GAG-pre-integrase domain-containing protein</fullName>
    </recommendedName>
</protein>
<accession>A0A8K0D7R7</accession>
<dbReference type="AlphaFoldDB" id="A0A8K0D7R7"/>
<dbReference type="CDD" id="cd09272">
    <property type="entry name" value="RNase_HI_RT_Ty1"/>
    <property type="match status" value="1"/>
</dbReference>
<dbReference type="Proteomes" id="UP000801492">
    <property type="component" value="Unassembled WGS sequence"/>
</dbReference>
<dbReference type="PANTHER" id="PTHR11439:SF483">
    <property type="entry name" value="PEPTIDE SYNTHASE GLIP-LIKE, PUTATIVE (AFU_ORTHOLOGUE AFUA_3G12920)-RELATED"/>
    <property type="match status" value="1"/>
</dbReference>
<dbReference type="PANTHER" id="PTHR11439">
    <property type="entry name" value="GAG-POL-RELATED RETROTRANSPOSON"/>
    <property type="match status" value="1"/>
</dbReference>
<sequence>MTSRRTARSPLLRPSRSSSLVPASDKSPEPTDVELMARAALSVAAASAKTTKDESTTVHGHSSLQWRSQLHRTEDELTTTPVLIAPLLDETEAALDLKIDIYKDNTDNHRLPQEQVQEIQNATTPTNLLAAKKSWIYRTSEAAAFQALKHAIINTPPSVNESIPAVSSMVVVRRNNKIRLNMYCSFINKQKLETPTLPLSTLEETATRINGSQYCTLLDCKKGFWQVKVKKDIKGQNVEEKNTLTVEKEMQAESCNGEKRDANNTISGKSKNGVGFKADLGNGNCVTTLNWFLHSGATDHMTNTNCGEAITARKAGNVKGYLVVNGKLVECIIKNVLFVPNLQHNLMSITCLETSGLKTVFENSKAVIYKQSEIVGVAKRQCGLYELEIYLDTKTANANLSLHEKGDLWHKRYGHIGNESLQKIINLDMVNGIEILNIKNTEKCETCIYGKMTKLPHKNTKGRANEPLELIPTWSCHTRSLEWQKVYSARNTRERRRPTWFDDYDMSCLAMNQEPEKFEEIVIHSQRIQWEHAMENKMKCKHWSKIKHPLPECKKAIHRKWINKIKVDGNGDTHYKGRLCLTTIRSSSTKAEYIALAGCVAEGVWLKNLLEKMCVFEVNEPFVVYEDNHGCIFLFQNPSDFKRSKHIDIIYHFIRDKVSQGIIKIVYCSTNEQIADILTKSLGSSRDHLRLQEAEEFFLRAAQRRRRFYGAGIRVA</sequence>
<name>A0A8K0D7R7_IGNLU</name>